<accession>A0ABW5QQY5</accession>
<protein>
    <submittedName>
        <fullName evidence="1">Uncharacterized protein</fullName>
    </submittedName>
</protein>
<evidence type="ECO:0000313" key="2">
    <source>
        <dbReference type="Proteomes" id="UP001597493"/>
    </source>
</evidence>
<proteinExistence type="predicted"/>
<gene>
    <name evidence="1" type="ORF">ACFSW5_00875</name>
</gene>
<organism evidence="1 2">
    <name type="scientific">Paenibacillus thailandensis</name>
    <dbReference type="NCBI Taxonomy" id="393250"/>
    <lineage>
        <taxon>Bacteria</taxon>
        <taxon>Bacillati</taxon>
        <taxon>Bacillota</taxon>
        <taxon>Bacilli</taxon>
        <taxon>Bacillales</taxon>
        <taxon>Paenibacillaceae</taxon>
        <taxon>Paenibacillus</taxon>
    </lineage>
</organism>
<reference evidence="2" key="1">
    <citation type="journal article" date="2019" name="Int. J. Syst. Evol. Microbiol.">
        <title>The Global Catalogue of Microorganisms (GCM) 10K type strain sequencing project: providing services to taxonomists for standard genome sequencing and annotation.</title>
        <authorList>
            <consortium name="The Broad Institute Genomics Platform"/>
            <consortium name="The Broad Institute Genome Sequencing Center for Infectious Disease"/>
            <person name="Wu L."/>
            <person name="Ma J."/>
        </authorList>
    </citation>
    <scope>NUCLEOTIDE SEQUENCE [LARGE SCALE GENOMIC DNA]</scope>
    <source>
        <strain evidence="2">TISTR 1827</strain>
    </source>
</reference>
<evidence type="ECO:0000313" key="1">
    <source>
        <dbReference type="EMBL" id="MFD2658813.1"/>
    </source>
</evidence>
<dbReference type="Proteomes" id="UP001597493">
    <property type="component" value="Unassembled WGS sequence"/>
</dbReference>
<dbReference type="EMBL" id="JBHUMY010000001">
    <property type="protein sequence ID" value="MFD2658813.1"/>
    <property type="molecule type" value="Genomic_DNA"/>
</dbReference>
<name>A0ABW5QQY5_9BACL</name>
<keyword evidence="2" id="KW-1185">Reference proteome</keyword>
<comment type="caution">
    <text evidence="1">The sequence shown here is derived from an EMBL/GenBank/DDBJ whole genome shotgun (WGS) entry which is preliminary data.</text>
</comment>
<sequence length="51" mass="5798">MTFSPVDANGRFTAEYAAYTHLVIANRVQSQINGKGYSKDFMTFEQFMEAI</sequence>
<dbReference type="RefSeq" id="WP_379268709.1">
    <property type="nucleotide sequence ID" value="NZ_JBHUGT010000054.1"/>
</dbReference>